<protein>
    <submittedName>
        <fullName evidence="3">ABC transporter substrate-binding protein</fullName>
    </submittedName>
</protein>
<reference evidence="3 4" key="1">
    <citation type="submission" date="2020-04" db="EMBL/GenBank/DDBJ databases">
        <title>FDA dAtabase for Regulatory Grade micrObial Sequences (FDA-ARGOS): Supporting development and validation of Infectious Disease Dx tests.</title>
        <authorList>
            <person name="Sciortino C."/>
            <person name="Tallon L."/>
            <person name="Sadzewicz L."/>
            <person name="Vavikolanu K."/>
            <person name="Mehta A."/>
            <person name="Aluvathingal J."/>
            <person name="Nadendla S."/>
            <person name="Nandy P."/>
            <person name="Geyer C."/>
            <person name="Yan Y."/>
            <person name="Sichtig H."/>
        </authorList>
    </citation>
    <scope>NUCLEOTIDE SEQUENCE [LARGE SCALE GENOMIC DNA]</scope>
    <source>
        <strain evidence="3 4">FDAARGOS_633</strain>
    </source>
</reference>
<dbReference type="InterPro" id="IPR001638">
    <property type="entry name" value="Solute-binding_3/MltF_N"/>
</dbReference>
<proteinExistence type="predicted"/>
<dbReference type="PANTHER" id="PTHR35936">
    <property type="entry name" value="MEMBRANE-BOUND LYTIC MUREIN TRANSGLYCOSYLASE F"/>
    <property type="match status" value="1"/>
</dbReference>
<dbReference type="PANTHER" id="PTHR35936:SF17">
    <property type="entry name" value="ARGININE-BINDING EXTRACELLULAR PROTEIN ARTP"/>
    <property type="match status" value="1"/>
</dbReference>
<dbReference type="RefSeq" id="WP_072492734.1">
    <property type="nucleotide sequence ID" value="NZ_CP039896.1"/>
</dbReference>
<dbReference type="Gene3D" id="3.40.190.10">
    <property type="entry name" value="Periplasmic binding protein-like II"/>
    <property type="match status" value="2"/>
</dbReference>
<organism evidence="3 4">
    <name type="scientific">Agrobacterium pusense</name>
    <dbReference type="NCBI Taxonomy" id="648995"/>
    <lineage>
        <taxon>Bacteria</taxon>
        <taxon>Pseudomonadati</taxon>
        <taxon>Pseudomonadota</taxon>
        <taxon>Alphaproteobacteria</taxon>
        <taxon>Hyphomicrobiales</taxon>
        <taxon>Rhizobiaceae</taxon>
        <taxon>Rhizobium/Agrobacterium group</taxon>
        <taxon>Agrobacterium</taxon>
    </lineage>
</organism>
<evidence type="ECO:0000256" key="1">
    <source>
        <dbReference type="ARBA" id="ARBA00004418"/>
    </source>
</evidence>
<sequence length="281" mass="30168">MFKSILAGCVLSALTAVSTFADVIPALRDALPQEYKDNGIKAAVFNDWAPDEYLDADGQLKGWSVDLAKEMEVRLGVPFTFEGTSFDAIIPGLQSKRFDAGFSSFGTTAERLKTLDFVSQRRIGTSFAYPANSKLAVKSASDACGLTIAVLNGSWDIGLLEKLNANECKDKPIVMQMHATQAQAELAVRSNRAEATVGGSVKLSYMATQTGDLKVSELVLSPVNSCIGVRKGDPLGQVLTDAIQSMIDDGTYEKIMAKWGLNDSGMLSKALLITEENPVDL</sequence>
<evidence type="ECO:0000256" key="2">
    <source>
        <dbReference type="ARBA" id="ARBA00022729"/>
    </source>
</evidence>
<dbReference type="Proteomes" id="UP000500870">
    <property type="component" value="Chromosome 3"/>
</dbReference>
<evidence type="ECO:0000313" key="4">
    <source>
        <dbReference type="Proteomes" id="UP000500870"/>
    </source>
</evidence>
<accession>A0A1L9CAQ9</accession>
<dbReference type="Pfam" id="PF00497">
    <property type="entry name" value="SBP_bac_3"/>
    <property type="match status" value="1"/>
</dbReference>
<dbReference type="CDD" id="cd01004">
    <property type="entry name" value="PBP2_MidA_like"/>
    <property type="match status" value="1"/>
</dbReference>
<keyword evidence="2" id="KW-0732">Signal</keyword>
<comment type="subcellular location">
    <subcellularLocation>
        <location evidence="1">Periplasm</location>
    </subcellularLocation>
</comment>
<dbReference type="SMART" id="SM00062">
    <property type="entry name" value="PBPb"/>
    <property type="match status" value="1"/>
</dbReference>
<dbReference type="AlphaFoldDB" id="A0A1L9CAQ9"/>
<gene>
    <name evidence="3" type="ORF">FOB41_24125</name>
</gene>
<name>A0A1L9CAQ9_9HYPH</name>
<dbReference type="GO" id="GO:0042597">
    <property type="term" value="C:periplasmic space"/>
    <property type="evidence" value="ECO:0007669"/>
    <property type="project" value="UniProtKB-SubCell"/>
</dbReference>
<dbReference type="EMBL" id="CP050899">
    <property type="protein sequence ID" value="QIX24190.1"/>
    <property type="molecule type" value="Genomic_DNA"/>
</dbReference>
<evidence type="ECO:0000313" key="3">
    <source>
        <dbReference type="EMBL" id="QIX24190.1"/>
    </source>
</evidence>
<dbReference type="SUPFAM" id="SSF53850">
    <property type="entry name" value="Periplasmic binding protein-like II"/>
    <property type="match status" value="1"/>
</dbReference>